<dbReference type="InterPro" id="IPR031943">
    <property type="entry name" value="CARMIL_C"/>
</dbReference>
<feature type="compositionally biased region" description="Low complexity" evidence="1">
    <location>
        <begin position="523"/>
        <end position="536"/>
    </location>
</feature>
<feature type="compositionally biased region" description="Basic residues" evidence="1">
    <location>
        <begin position="570"/>
        <end position="584"/>
    </location>
</feature>
<dbReference type="SUPFAM" id="SSF52047">
    <property type="entry name" value="RNI-like"/>
    <property type="match status" value="1"/>
</dbReference>
<dbReference type="Pfam" id="PF16000">
    <property type="entry name" value="CARMIL_C"/>
    <property type="match status" value="1"/>
</dbReference>
<evidence type="ECO:0000259" key="2">
    <source>
        <dbReference type="Pfam" id="PF16000"/>
    </source>
</evidence>
<dbReference type="GeneTree" id="ENSGT00940000157990"/>
<keyword evidence="4" id="KW-1185">Reference proteome</keyword>
<dbReference type="InterPro" id="IPR001611">
    <property type="entry name" value="Leu-rich_rpt"/>
</dbReference>
<reference evidence="3" key="3">
    <citation type="submission" date="2025-09" db="UniProtKB">
        <authorList>
            <consortium name="Ensembl"/>
        </authorList>
    </citation>
    <scope>IDENTIFICATION</scope>
</reference>
<dbReference type="GO" id="GO:0005886">
    <property type="term" value="C:plasma membrane"/>
    <property type="evidence" value="ECO:0007669"/>
    <property type="project" value="TreeGrafter"/>
</dbReference>
<dbReference type="Gene3D" id="3.80.10.10">
    <property type="entry name" value="Ribonuclease Inhibitor"/>
    <property type="match status" value="1"/>
</dbReference>
<evidence type="ECO:0000313" key="4">
    <source>
        <dbReference type="Proteomes" id="UP000265120"/>
    </source>
</evidence>
<evidence type="ECO:0000313" key="3">
    <source>
        <dbReference type="Ensembl" id="ENSCSEP00000005877.1"/>
    </source>
</evidence>
<dbReference type="Pfam" id="PF13516">
    <property type="entry name" value="LRR_6"/>
    <property type="match status" value="1"/>
</dbReference>
<dbReference type="GO" id="GO:0030027">
    <property type="term" value="C:lamellipodium"/>
    <property type="evidence" value="ECO:0007669"/>
    <property type="project" value="TreeGrafter"/>
</dbReference>
<evidence type="ECO:0000256" key="1">
    <source>
        <dbReference type="SAM" id="MobiDB-lite"/>
    </source>
</evidence>
<feature type="compositionally biased region" description="Polar residues" evidence="1">
    <location>
        <begin position="1127"/>
        <end position="1149"/>
    </location>
</feature>
<sequence>MWTRALLTGLTTNPHINDLHLDISGCELRTAGAAVIQELLPRVSSIGTLDISDNGTGGQWRAAAECSFCDFDSSSSGRQGLSGPLMHPFMCVCVCVCACICALPGFDADMITVLPALSRHPSLKHLHLGKNFNIKHRVLDEVLQKLVQLIQEEDCALQTLSLTESRLRSRGTVLVNALGSNTCLRKVDLSGNSMDDIGAKMLSKALQINTTLRSVSWDRNNTSAAGFLDVARALEHNFTLQYMPLPLSDISQAYRSSPEKTEQALTKIQRALVRNNQTQRFSQRQALRLHQGLVTSTAEQVMERLCVRVQQQVCVLRGVGEMEEVQAAKQVLKEARNSRALYPSLCELAHVLSVDGPVRQRLDSLAVELAKAADKELQVIVDSMVSLCRELCPSSSAAAERLSPSLSSVSERVSIPRSAIRTALMERAAQDIHRALEEVKLSVVSYLTNSIVDQILQELYTTHKTLTRQVSHVKRWEGMCEDGTGWRFNRHRDSLDITDEELGANIDTIAIKKRSSRTRRIRPVSTRLSLCDDSSSSPPPSLPSYSSPLSRSASWEGLSELPTQGLPLHHVTRVRPRPPRRHKGGNITAETDCSENGGISPLDDGLPDFYSKRVLPDSQLSSLHKAHSLRRKKRRNMLAIFGFRKNRSNTQAGQGPPECDAEIYGDGCHTVATAPTGTATENVYTLLQPLRIATRAISPGEGPDGKSNDHQGKNTLVLSPPPLPGILHPSVGGNKHPFYSPKERADGDVVFDQTEETDKFWVDDKQRSTQALHADKLWLETKQSEQHAERQQYDDTLQEKTFGEAGATERQTDRYWTESRHPERHVEKQWTVDRYTQRQIDRKIERQWMGGRQIERLWSENKPTDLGVDNQWTEGRQHGRKTERHVQPLSLSQRPLPPYPSDQTPSPKTETDTMIGLELSLTEWQQQDTLGDRHMFTDSAGAFTEGWRSSAGGAGGRSGLCASKPDPPPQSSKPNLTKLRPRHRLESADALPRLPSLPGTDEEGELETDPGKIEKKEREKRRNSESQPPPIPEKPKTSTFVTFSKDSSNERNLPPPPVPPPVVKPLHGLPDRAASQGEEGLRPQAPVKPQRNRKAMSCDAGTDRESPNNVEKPPNRKPPVKKPRLPQNRNKSLDLSDSFNSAPGQSELL</sequence>
<dbReference type="InterPro" id="IPR032675">
    <property type="entry name" value="LRR_dom_sf"/>
</dbReference>
<dbReference type="InterPro" id="IPR051279">
    <property type="entry name" value="PP1-Reg/Actin-Interact_Protein"/>
</dbReference>
<name>A0A3P8UU22_CYNSE</name>
<organism evidence="3 4">
    <name type="scientific">Cynoglossus semilaevis</name>
    <name type="common">Tongue sole</name>
    <dbReference type="NCBI Taxonomy" id="244447"/>
    <lineage>
        <taxon>Eukaryota</taxon>
        <taxon>Metazoa</taxon>
        <taxon>Chordata</taxon>
        <taxon>Craniata</taxon>
        <taxon>Vertebrata</taxon>
        <taxon>Euteleostomi</taxon>
        <taxon>Actinopterygii</taxon>
        <taxon>Neopterygii</taxon>
        <taxon>Teleostei</taxon>
        <taxon>Neoteleostei</taxon>
        <taxon>Acanthomorphata</taxon>
        <taxon>Carangaria</taxon>
        <taxon>Pleuronectiformes</taxon>
        <taxon>Pleuronectoidei</taxon>
        <taxon>Cynoglossidae</taxon>
        <taxon>Cynoglossinae</taxon>
        <taxon>Cynoglossus</taxon>
    </lineage>
</organism>
<dbReference type="SMART" id="SM00368">
    <property type="entry name" value="LRR_RI"/>
    <property type="match status" value="2"/>
</dbReference>
<dbReference type="GO" id="GO:0034315">
    <property type="term" value="P:regulation of Arp2/3 complex-mediated actin nucleation"/>
    <property type="evidence" value="ECO:0007669"/>
    <property type="project" value="TreeGrafter"/>
</dbReference>
<dbReference type="PANTHER" id="PTHR24112:SF43">
    <property type="entry name" value="CAPPING PROTEIN, ARP2_3 AND MYOSIN-I LINKER PROTEIN 3"/>
    <property type="match status" value="1"/>
</dbReference>
<feature type="region of interest" description="Disordered" evidence="1">
    <location>
        <begin position="946"/>
        <end position="1149"/>
    </location>
</feature>
<feature type="region of interest" description="Disordered" evidence="1">
    <location>
        <begin position="863"/>
        <end position="912"/>
    </location>
</feature>
<feature type="compositionally biased region" description="Pro residues" evidence="1">
    <location>
        <begin position="1053"/>
        <end position="1063"/>
    </location>
</feature>
<dbReference type="Proteomes" id="UP000265120">
    <property type="component" value="Chromosome 2"/>
</dbReference>
<dbReference type="PANTHER" id="PTHR24112">
    <property type="entry name" value="LEUCINE-RICH REPEAT, ISOFORM F-RELATED"/>
    <property type="match status" value="1"/>
</dbReference>
<feature type="domain" description="CARMIL C-terminal" evidence="2">
    <location>
        <begin position="389"/>
        <end position="649"/>
    </location>
</feature>
<feature type="compositionally biased region" description="Basic and acidic residues" evidence="1">
    <location>
        <begin position="1009"/>
        <end position="1024"/>
    </location>
</feature>
<reference evidence="3 4" key="1">
    <citation type="journal article" date="2014" name="Nat. Genet.">
        <title>Whole-genome sequence of a flatfish provides insights into ZW sex chromosome evolution and adaptation to a benthic lifestyle.</title>
        <authorList>
            <person name="Chen S."/>
            <person name="Zhang G."/>
            <person name="Shao C."/>
            <person name="Huang Q."/>
            <person name="Liu G."/>
            <person name="Zhang P."/>
            <person name="Song W."/>
            <person name="An N."/>
            <person name="Chalopin D."/>
            <person name="Volff J.N."/>
            <person name="Hong Y."/>
            <person name="Li Q."/>
            <person name="Sha Z."/>
            <person name="Zhou H."/>
            <person name="Xie M."/>
            <person name="Yu Q."/>
            <person name="Liu Y."/>
            <person name="Xiang H."/>
            <person name="Wang N."/>
            <person name="Wu K."/>
            <person name="Yang C."/>
            <person name="Zhou Q."/>
            <person name="Liao X."/>
            <person name="Yang L."/>
            <person name="Hu Q."/>
            <person name="Zhang J."/>
            <person name="Meng L."/>
            <person name="Jin L."/>
            <person name="Tian Y."/>
            <person name="Lian J."/>
            <person name="Yang J."/>
            <person name="Miao G."/>
            <person name="Liu S."/>
            <person name="Liang Z."/>
            <person name="Yan F."/>
            <person name="Li Y."/>
            <person name="Sun B."/>
            <person name="Zhang H."/>
            <person name="Zhang J."/>
            <person name="Zhu Y."/>
            <person name="Du M."/>
            <person name="Zhao Y."/>
            <person name="Schartl M."/>
            <person name="Tang Q."/>
            <person name="Wang J."/>
        </authorList>
    </citation>
    <scope>NUCLEOTIDE SEQUENCE</scope>
</reference>
<reference evidence="3" key="2">
    <citation type="submission" date="2025-08" db="UniProtKB">
        <authorList>
            <consortium name="Ensembl"/>
        </authorList>
    </citation>
    <scope>IDENTIFICATION</scope>
</reference>
<dbReference type="AlphaFoldDB" id="A0A3P8UU22"/>
<feature type="region of interest" description="Disordered" evidence="1">
    <location>
        <begin position="566"/>
        <end position="600"/>
    </location>
</feature>
<accession>A0A3P8UU22</accession>
<protein>
    <submittedName>
        <fullName evidence="3">Capping protein, Arp2/3 and myosin-I linker protein 3-like</fullName>
    </submittedName>
</protein>
<feature type="region of interest" description="Disordered" evidence="1">
    <location>
        <begin position="520"/>
        <end position="549"/>
    </location>
</feature>
<proteinExistence type="predicted"/>
<feature type="compositionally biased region" description="Polar residues" evidence="1">
    <location>
        <begin position="1037"/>
        <end position="1046"/>
    </location>
</feature>
<dbReference type="GO" id="GO:0016477">
    <property type="term" value="P:cell migration"/>
    <property type="evidence" value="ECO:0007669"/>
    <property type="project" value="TreeGrafter"/>
</dbReference>
<dbReference type="Ensembl" id="ENSCSET00000005941.1">
    <property type="protein sequence ID" value="ENSCSEP00000005877.1"/>
    <property type="gene ID" value="ENSCSEG00000003794.1"/>
</dbReference>